<evidence type="ECO:0000256" key="1">
    <source>
        <dbReference type="SAM" id="MobiDB-lite"/>
    </source>
</evidence>
<dbReference type="EMBL" id="FOJA01000001">
    <property type="protein sequence ID" value="SEV98598.1"/>
    <property type="molecule type" value="Genomic_DNA"/>
</dbReference>
<dbReference type="RefSeq" id="WP_089668046.1">
    <property type="nucleotide sequence ID" value="NZ_FOJA01000001.1"/>
</dbReference>
<proteinExistence type="predicted"/>
<accession>A0A1I0NC58</accession>
<dbReference type="AlphaFoldDB" id="A0A1I0NC58"/>
<feature type="region of interest" description="Disordered" evidence="1">
    <location>
        <begin position="50"/>
        <end position="70"/>
    </location>
</feature>
<gene>
    <name evidence="2" type="ORF">SAMN04487945_0747</name>
</gene>
<name>A0A1I0NC58_9EURY</name>
<dbReference type="Proteomes" id="UP000198518">
    <property type="component" value="Unassembled WGS sequence"/>
</dbReference>
<evidence type="ECO:0000313" key="2">
    <source>
        <dbReference type="EMBL" id="SEV98598.1"/>
    </source>
</evidence>
<evidence type="ECO:0000313" key="3">
    <source>
        <dbReference type="Proteomes" id="UP000198518"/>
    </source>
</evidence>
<keyword evidence="3" id="KW-1185">Reference proteome</keyword>
<dbReference type="STRING" id="355548.SAMN04487945_0747"/>
<sequence length="70" mass="7999">MPDSDPATADARFSPQRALDWLRARLVPRMDASDRVSDELAALTEELLRADRDPDRATEKLDDWVDSRTE</sequence>
<organism evidence="2 3">
    <name type="scientific">Halobacterium jilantaiense</name>
    <dbReference type="NCBI Taxonomy" id="355548"/>
    <lineage>
        <taxon>Archaea</taxon>
        <taxon>Methanobacteriati</taxon>
        <taxon>Methanobacteriota</taxon>
        <taxon>Stenosarchaea group</taxon>
        <taxon>Halobacteria</taxon>
        <taxon>Halobacteriales</taxon>
        <taxon>Halobacteriaceae</taxon>
        <taxon>Halobacterium</taxon>
    </lineage>
</organism>
<reference evidence="2 3" key="1">
    <citation type="submission" date="2016-10" db="EMBL/GenBank/DDBJ databases">
        <authorList>
            <person name="de Groot N.N."/>
        </authorList>
    </citation>
    <scope>NUCLEOTIDE SEQUENCE [LARGE SCALE GENOMIC DNA]</scope>
    <source>
        <strain evidence="2 3">CGMCC 1.5337</strain>
    </source>
</reference>
<dbReference type="OrthoDB" id="253282at2157"/>
<protein>
    <submittedName>
        <fullName evidence="2">Uncharacterized protein</fullName>
    </submittedName>
</protein>